<evidence type="ECO:0000313" key="2">
    <source>
        <dbReference type="Proteomes" id="UP001152523"/>
    </source>
</evidence>
<dbReference type="AlphaFoldDB" id="A0AAV0CS92"/>
<proteinExistence type="predicted"/>
<keyword evidence="2" id="KW-1185">Reference proteome</keyword>
<organism evidence="1 2">
    <name type="scientific">Cuscuta epithymum</name>
    <dbReference type="NCBI Taxonomy" id="186058"/>
    <lineage>
        <taxon>Eukaryota</taxon>
        <taxon>Viridiplantae</taxon>
        <taxon>Streptophyta</taxon>
        <taxon>Embryophyta</taxon>
        <taxon>Tracheophyta</taxon>
        <taxon>Spermatophyta</taxon>
        <taxon>Magnoliopsida</taxon>
        <taxon>eudicotyledons</taxon>
        <taxon>Gunneridae</taxon>
        <taxon>Pentapetalae</taxon>
        <taxon>asterids</taxon>
        <taxon>lamiids</taxon>
        <taxon>Solanales</taxon>
        <taxon>Convolvulaceae</taxon>
        <taxon>Cuscuteae</taxon>
        <taxon>Cuscuta</taxon>
        <taxon>Cuscuta subgen. Cuscuta</taxon>
    </lineage>
</organism>
<protein>
    <submittedName>
        <fullName evidence="1">Uncharacterized protein</fullName>
    </submittedName>
</protein>
<comment type="caution">
    <text evidence="1">The sequence shown here is derived from an EMBL/GenBank/DDBJ whole genome shotgun (WGS) entry which is preliminary data.</text>
</comment>
<evidence type="ECO:0000313" key="1">
    <source>
        <dbReference type="EMBL" id="CAH9082409.1"/>
    </source>
</evidence>
<gene>
    <name evidence="1" type="ORF">CEPIT_LOCUS8072</name>
</gene>
<dbReference type="Proteomes" id="UP001152523">
    <property type="component" value="Unassembled WGS sequence"/>
</dbReference>
<dbReference type="EMBL" id="CAMAPF010000038">
    <property type="protein sequence ID" value="CAH9082409.1"/>
    <property type="molecule type" value="Genomic_DNA"/>
</dbReference>
<sequence>MKEKRVNNNPNPFMWSLGLNPKVSSSKWINYLVAYRAIALLADCGVLGVVQIADNSRRSTNKRSWRRGSVVRQRRGGLVLVVGGSQARSSGASSFRLPPRLCVLLSISSDFGAGLAD</sequence>
<reference evidence="1" key="1">
    <citation type="submission" date="2022-07" db="EMBL/GenBank/DDBJ databases">
        <authorList>
            <person name="Macas J."/>
            <person name="Novak P."/>
            <person name="Neumann P."/>
        </authorList>
    </citation>
    <scope>NUCLEOTIDE SEQUENCE</scope>
</reference>
<accession>A0AAV0CS92</accession>
<name>A0AAV0CS92_9ASTE</name>